<dbReference type="EMBL" id="RKRE01000001">
    <property type="protein sequence ID" value="RPF49312.1"/>
    <property type="molecule type" value="Genomic_DNA"/>
</dbReference>
<comment type="caution">
    <text evidence="1">The sequence shown here is derived from an EMBL/GenBank/DDBJ whole genome shotgun (WGS) entry which is preliminary data.</text>
</comment>
<evidence type="ECO:0000313" key="2">
    <source>
        <dbReference type="Proteomes" id="UP000282654"/>
    </source>
</evidence>
<name>A0A3N5BNT8_9THEO</name>
<dbReference type="AlphaFoldDB" id="A0A3N5BNT8"/>
<gene>
    <name evidence="1" type="ORF">EDD75_0118</name>
</gene>
<dbReference type="Proteomes" id="UP000282654">
    <property type="component" value="Unassembled WGS sequence"/>
</dbReference>
<keyword evidence="2" id="KW-1185">Reference proteome</keyword>
<accession>A0A3N5BNT8</accession>
<organism evidence="1 2">
    <name type="scientific">Thermodesulfitimonas autotrophica</name>
    <dbReference type="NCBI Taxonomy" id="1894989"/>
    <lineage>
        <taxon>Bacteria</taxon>
        <taxon>Bacillati</taxon>
        <taxon>Bacillota</taxon>
        <taxon>Clostridia</taxon>
        <taxon>Thermoanaerobacterales</taxon>
        <taxon>Thermoanaerobacteraceae</taxon>
        <taxon>Thermodesulfitimonas</taxon>
    </lineage>
</organism>
<proteinExistence type="predicted"/>
<dbReference type="OrthoDB" id="2382245at2"/>
<protein>
    <submittedName>
        <fullName evidence="1">Uncharacterized protein</fullName>
    </submittedName>
</protein>
<sequence length="60" mass="7045">MEKRCILCGRKFEVETLEEMVQEEEEDFLEPPRKIPSVCPLCQAKIKHEAEESQKVPKPM</sequence>
<dbReference type="RefSeq" id="WP_123928265.1">
    <property type="nucleotide sequence ID" value="NZ_DAITJO010000074.1"/>
</dbReference>
<evidence type="ECO:0000313" key="1">
    <source>
        <dbReference type="EMBL" id="RPF49312.1"/>
    </source>
</evidence>
<reference evidence="1 2" key="1">
    <citation type="submission" date="2018-11" db="EMBL/GenBank/DDBJ databases">
        <title>Genomic Encyclopedia of Type Strains, Phase IV (KMG-IV): sequencing the most valuable type-strain genomes for metagenomic binning, comparative biology and taxonomic classification.</title>
        <authorList>
            <person name="Goeker M."/>
        </authorList>
    </citation>
    <scope>NUCLEOTIDE SEQUENCE [LARGE SCALE GENOMIC DNA]</scope>
    <source>
        <strain evidence="1 2">DSM 102936</strain>
    </source>
</reference>